<sequence length="286" mass="31300">ADQIQHDDSDYWIGLNDLSEAGNFRWLESTENAVYMNLVQDPDNAEDDVNAHCVYVQRTSHDAWRLDDCMKLKRSICEFTPELFCVNVTRYDQDCSSNCSTHCAGSLGACFRNSGWCAEGCTSGATGPMCQGRIAGDLNESPNDEPASIIPAIVTVFMCGLVLASLFGVAVFSYRRRRQESKLASRRPAEVSDVPNPQVEHRQNSDLLASAGSARSNETPQSLTTFPLPFNLGAWSQPAEPRAHPSEGHSYSQTNAPGHNPDIHSRNAPPALVLNSKTSLSADHEN</sequence>
<evidence type="ECO:0000256" key="1">
    <source>
        <dbReference type="SAM" id="MobiDB-lite"/>
    </source>
</evidence>
<dbReference type="InterPro" id="IPR016187">
    <property type="entry name" value="CTDL_fold"/>
</dbReference>
<protein>
    <recommendedName>
        <fullName evidence="3">C-type lectin domain-containing protein</fullName>
    </recommendedName>
</protein>
<dbReference type="InterPro" id="IPR016186">
    <property type="entry name" value="C-type_lectin-like/link_sf"/>
</dbReference>
<evidence type="ECO:0000256" key="2">
    <source>
        <dbReference type="SAM" id="Phobius"/>
    </source>
</evidence>
<feature type="region of interest" description="Disordered" evidence="1">
    <location>
        <begin position="228"/>
        <end position="286"/>
    </location>
</feature>
<dbReference type="AlphaFoldDB" id="A0A433TPQ0"/>
<keyword evidence="2" id="KW-1133">Transmembrane helix</keyword>
<evidence type="ECO:0000313" key="4">
    <source>
        <dbReference type="EMBL" id="RUS83537.1"/>
    </source>
</evidence>
<feature type="compositionally biased region" description="Polar residues" evidence="1">
    <location>
        <begin position="275"/>
        <end position="286"/>
    </location>
</feature>
<dbReference type="InterPro" id="IPR001304">
    <property type="entry name" value="C-type_lectin-like"/>
</dbReference>
<dbReference type="CDD" id="cd00037">
    <property type="entry name" value="CLECT"/>
    <property type="match status" value="1"/>
</dbReference>
<keyword evidence="2" id="KW-0472">Membrane</keyword>
<comment type="caution">
    <text evidence="4">The sequence shown here is derived from an EMBL/GenBank/DDBJ whole genome shotgun (WGS) entry which is preliminary data.</text>
</comment>
<reference evidence="4 5" key="1">
    <citation type="submission" date="2019-01" db="EMBL/GenBank/DDBJ databases">
        <title>A draft genome assembly of the solar-powered sea slug Elysia chlorotica.</title>
        <authorList>
            <person name="Cai H."/>
            <person name="Li Q."/>
            <person name="Fang X."/>
            <person name="Li J."/>
            <person name="Curtis N.E."/>
            <person name="Altenburger A."/>
            <person name="Shibata T."/>
            <person name="Feng M."/>
            <person name="Maeda T."/>
            <person name="Schwartz J.A."/>
            <person name="Shigenobu S."/>
            <person name="Lundholm N."/>
            <person name="Nishiyama T."/>
            <person name="Yang H."/>
            <person name="Hasebe M."/>
            <person name="Li S."/>
            <person name="Pierce S.K."/>
            <person name="Wang J."/>
        </authorList>
    </citation>
    <scope>NUCLEOTIDE SEQUENCE [LARGE SCALE GENOMIC DNA]</scope>
    <source>
        <strain evidence="4">EC2010</strain>
        <tissue evidence="4">Whole organism of an adult</tissue>
    </source>
</reference>
<dbReference type="SUPFAM" id="SSF56436">
    <property type="entry name" value="C-type lectin-like"/>
    <property type="match status" value="1"/>
</dbReference>
<dbReference type="Gene3D" id="3.10.100.10">
    <property type="entry name" value="Mannose-Binding Protein A, subunit A"/>
    <property type="match status" value="1"/>
</dbReference>
<name>A0A433TPQ0_ELYCH</name>
<dbReference type="Pfam" id="PF00059">
    <property type="entry name" value="Lectin_C"/>
    <property type="match status" value="1"/>
</dbReference>
<feature type="transmembrane region" description="Helical" evidence="2">
    <location>
        <begin position="149"/>
        <end position="172"/>
    </location>
</feature>
<organism evidence="4 5">
    <name type="scientific">Elysia chlorotica</name>
    <name type="common">Eastern emerald elysia</name>
    <name type="synonym">Sea slug</name>
    <dbReference type="NCBI Taxonomy" id="188477"/>
    <lineage>
        <taxon>Eukaryota</taxon>
        <taxon>Metazoa</taxon>
        <taxon>Spiralia</taxon>
        <taxon>Lophotrochozoa</taxon>
        <taxon>Mollusca</taxon>
        <taxon>Gastropoda</taxon>
        <taxon>Heterobranchia</taxon>
        <taxon>Euthyneura</taxon>
        <taxon>Panpulmonata</taxon>
        <taxon>Sacoglossa</taxon>
        <taxon>Placobranchoidea</taxon>
        <taxon>Plakobranchidae</taxon>
        <taxon>Elysia</taxon>
    </lineage>
</organism>
<gene>
    <name evidence="4" type="ORF">EGW08_008716</name>
</gene>
<feature type="non-terminal residue" evidence="4">
    <location>
        <position position="1"/>
    </location>
</feature>
<proteinExistence type="predicted"/>
<keyword evidence="2" id="KW-0812">Transmembrane</keyword>
<evidence type="ECO:0000313" key="5">
    <source>
        <dbReference type="Proteomes" id="UP000271974"/>
    </source>
</evidence>
<dbReference type="Proteomes" id="UP000271974">
    <property type="component" value="Unassembled WGS sequence"/>
</dbReference>
<accession>A0A433TPQ0</accession>
<feature type="region of interest" description="Disordered" evidence="1">
    <location>
        <begin position="182"/>
        <end position="202"/>
    </location>
</feature>
<dbReference type="EMBL" id="RQTK01000240">
    <property type="protein sequence ID" value="RUS83537.1"/>
    <property type="molecule type" value="Genomic_DNA"/>
</dbReference>
<evidence type="ECO:0000259" key="3">
    <source>
        <dbReference type="PROSITE" id="PS50041"/>
    </source>
</evidence>
<feature type="domain" description="C-type lectin" evidence="3">
    <location>
        <begin position="1"/>
        <end position="78"/>
    </location>
</feature>
<dbReference type="PROSITE" id="PS50041">
    <property type="entry name" value="C_TYPE_LECTIN_2"/>
    <property type="match status" value="1"/>
</dbReference>
<keyword evidence="5" id="KW-1185">Reference proteome</keyword>